<name>A0AAE3LKL5_9BACT</name>
<keyword evidence="4" id="KW-1133">Transmembrane helix</keyword>
<evidence type="ECO:0000256" key="1">
    <source>
        <dbReference type="ARBA" id="ARBA00005189"/>
    </source>
</evidence>
<feature type="transmembrane region" description="Helical" evidence="4">
    <location>
        <begin position="298"/>
        <end position="317"/>
    </location>
</feature>
<dbReference type="PANTHER" id="PTHR10434:SF11">
    <property type="entry name" value="1-ACYL-SN-GLYCEROL-3-PHOSPHATE ACYLTRANSFERASE"/>
    <property type="match status" value="1"/>
</dbReference>
<feature type="transmembrane region" description="Helical" evidence="4">
    <location>
        <begin position="270"/>
        <end position="291"/>
    </location>
</feature>
<feature type="transmembrane region" description="Helical" evidence="4">
    <location>
        <begin position="233"/>
        <end position="250"/>
    </location>
</feature>
<sequence>MQFNLNPSFSFMFYAVVKILVRLAMHWYAGSLKLINAHKADYSKPSLIISNHPNSFFDALIISIHSPKPLHFLVRGDMFRKRWADKALRSLNMIPIFRKRDDKNFAAQNEQLFNDYSALLKKGAHIIIFPEGNSHNRWHLQPLRKGGSVKLIEQCAENNVWINIQPYTITYNSFRQMPKAVHLRAVEPLAAKDYYQHGVLNTAMLVDAMQQRLSTNMHGPETTALKRSFAERALLFVPAVVGYITQYWFYKLWKNFVARKTKGSIFFDSVLFGVLFVTYPLFVLIASLIIGGFAGNRWGLAAFVLLPFTSYCLSRFQHITVEKPVDS</sequence>
<evidence type="ECO:0000259" key="5">
    <source>
        <dbReference type="SMART" id="SM00563"/>
    </source>
</evidence>
<feature type="transmembrane region" description="Helical" evidence="4">
    <location>
        <begin position="12"/>
        <end position="29"/>
    </location>
</feature>
<dbReference type="AlphaFoldDB" id="A0AAE3LKL5"/>
<dbReference type="Proteomes" id="UP001209317">
    <property type="component" value="Unassembled WGS sequence"/>
</dbReference>
<dbReference type="EMBL" id="JAOTPL010000017">
    <property type="protein sequence ID" value="MCU7695052.1"/>
    <property type="molecule type" value="Genomic_DNA"/>
</dbReference>
<protein>
    <submittedName>
        <fullName evidence="6">1-acyl-sn-glycerol-3-phosphate acyltransferase</fullName>
    </submittedName>
</protein>
<evidence type="ECO:0000256" key="3">
    <source>
        <dbReference type="ARBA" id="ARBA00023315"/>
    </source>
</evidence>
<gene>
    <name evidence="6" type="ORF">OD355_11030</name>
</gene>
<evidence type="ECO:0000256" key="2">
    <source>
        <dbReference type="ARBA" id="ARBA00022679"/>
    </source>
</evidence>
<dbReference type="GO" id="GO:0006654">
    <property type="term" value="P:phosphatidic acid biosynthetic process"/>
    <property type="evidence" value="ECO:0007669"/>
    <property type="project" value="TreeGrafter"/>
</dbReference>
<evidence type="ECO:0000256" key="4">
    <source>
        <dbReference type="SAM" id="Phobius"/>
    </source>
</evidence>
<comment type="caution">
    <text evidence="6">The sequence shown here is derived from an EMBL/GenBank/DDBJ whole genome shotgun (WGS) entry which is preliminary data.</text>
</comment>
<keyword evidence="4" id="KW-0812">Transmembrane</keyword>
<keyword evidence="3 6" id="KW-0012">Acyltransferase</keyword>
<dbReference type="SUPFAM" id="SSF69593">
    <property type="entry name" value="Glycerol-3-phosphate (1)-acyltransferase"/>
    <property type="match status" value="1"/>
</dbReference>
<dbReference type="RefSeq" id="WP_263038538.1">
    <property type="nucleotide sequence ID" value="NZ_JAOTPL010000017.1"/>
</dbReference>
<dbReference type="SMART" id="SM00563">
    <property type="entry name" value="PlsC"/>
    <property type="match status" value="1"/>
</dbReference>
<reference evidence="6" key="1">
    <citation type="submission" date="2022-10" db="EMBL/GenBank/DDBJ databases">
        <authorList>
            <person name="Kim H.S."/>
            <person name="Kim J.-S."/>
            <person name="Suh M.K."/>
            <person name="Eom M.K."/>
            <person name="Lee J.-S."/>
        </authorList>
    </citation>
    <scope>NUCLEOTIDE SEQUENCE</scope>
    <source>
        <strain evidence="6">LIP-5</strain>
    </source>
</reference>
<accession>A0AAE3LKL5</accession>
<evidence type="ECO:0000313" key="6">
    <source>
        <dbReference type="EMBL" id="MCU7695052.1"/>
    </source>
</evidence>
<organism evidence="6 7">
    <name type="scientific">Haoranjiania flava</name>
    <dbReference type="NCBI Taxonomy" id="1856322"/>
    <lineage>
        <taxon>Bacteria</taxon>
        <taxon>Pseudomonadati</taxon>
        <taxon>Bacteroidota</taxon>
        <taxon>Chitinophagia</taxon>
        <taxon>Chitinophagales</taxon>
        <taxon>Chitinophagaceae</taxon>
        <taxon>Haoranjiania</taxon>
    </lineage>
</organism>
<keyword evidence="4" id="KW-0472">Membrane</keyword>
<keyword evidence="2" id="KW-0808">Transferase</keyword>
<dbReference type="GO" id="GO:0003841">
    <property type="term" value="F:1-acylglycerol-3-phosphate O-acyltransferase activity"/>
    <property type="evidence" value="ECO:0007669"/>
    <property type="project" value="TreeGrafter"/>
</dbReference>
<dbReference type="InterPro" id="IPR002123">
    <property type="entry name" value="Plipid/glycerol_acylTrfase"/>
</dbReference>
<dbReference type="Pfam" id="PF01553">
    <property type="entry name" value="Acyltransferase"/>
    <property type="match status" value="1"/>
</dbReference>
<feature type="domain" description="Phospholipid/glycerol acyltransferase" evidence="5">
    <location>
        <begin position="46"/>
        <end position="172"/>
    </location>
</feature>
<comment type="pathway">
    <text evidence="1">Lipid metabolism.</text>
</comment>
<keyword evidence="7" id="KW-1185">Reference proteome</keyword>
<proteinExistence type="predicted"/>
<evidence type="ECO:0000313" key="7">
    <source>
        <dbReference type="Proteomes" id="UP001209317"/>
    </source>
</evidence>
<dbReference type="PANTHER" id="PTHR10434">
    <property type="entry name" value="1-ACYL-SN-GLYCEROL-3-PHOSPHATE ACYLTRANSFERASE"/>
    <property type="match status" value="1"/>
</dbReference>